<evidence type="ECO:0008006" key="5">
    <source>
        <dbReference type="Google" id="ProtNLM"/>
    </source>
</evidence>
<organism evidence="3 4">
    <name type="scientific">Pseudopithomyces chartarum</name>
    <dbReference type="NCBI Taxonomy" id="1892770"/>
    <lineage>
        <taxon>Eukaryota</taxon>
        <taxon>Fungi</taxon>
        <taxon>Dikarya</taxon>
        <taxon>Ascomycota</taxon>
        <taxon>Pezizomycotina</taxon>
        <taxon>Dothideomycetes</taxon>
        <taxon>Pleosporomycetidae</taxon>
        <taxon>Pleosporales</taxon>
        <taxon>Massarineae</taxon>
        <taxon>Didymosphaeriaceae</taxon>
        <taxon>Pseudopithomyces</taxon>
    </lineage>
</organism>
<dbReference type="InterPro" id="IPR036291">
    <property type="entry name" value="NAD(P)-bd_dom_sf"/>
</dbReference>
<accession>A0AAN6RLN2</accession>
<keyword evidence="4" id="KW-1185">Reference proteome</keyword>
<dbReference type="Proteomes" id="UP001280581">
    <property type="component" value="Unassembled WGS sequence"/>
</dbReference>
<dbReference type="AlphaFoldDB" id="A0AAN6RLN2"/>
<dbReference type="SUPFAM" id="SSF51735">
    <property type="entry name" value="NAD(P)-binding Rossmann-fold domains"/>
    <property type="match status" value="1"/>
</dbReference>
<dbReference type="InterPro" id="IPR051609">
    <property type="entry name" value="NmrA/Isoflavone_reductase-like"/>
</dbReference>
<name>A0AAN6RLN2_9PLEO</name>
<evidence type="ECO:0000256" key="2">
    <source>
        <dbReference type="ARBA" id="ARBA00023002"/>
    </source>
</evidence>
<dbReference type="GO" id="GO:0016491">
    <property type="term" value="F:oxidoreductase activity"/>
    <property type="evidence" value="ECO:0007669"/>
    <property type="project" value="UniProtKB-KW"/>
</dbReference>
<dbReference type="PANTHER" id="PTHR47706">
    <property type="entry name" value="NMRA-LIKE FAMILY PROTEIN"/>
    <property type="match status" value="1"/>
</dbReference>
<proteinExistence type="predicted"/>
<evidence type="ECO:0000313" key="4">
    <source>
        <dbReference type="Proteomes" id="UP001280581"/>
    </source>
</evidence>
<sequence>MSTPIRKVALVGASGHLGPHLLSALTSSPTFTTTVITRHSSSALFPPSTTIHRVPDDYPYSELVHAFRGHDAVILSLNHLAEKCAATNFYGIDPTAKTATIWGDGSTRFSSSTYAGIAQAVVSILENPVRTKNQTVYISSFEFSLNELLDAYKTIFGDEGWKVEYKEIDSGIEEARQKIGAEDFMTRMKAIGRLALLSTIKPGLGGNFVESGISWNEELGMEREDLVEVLRRVLGR</sequence>
<keyword evidence="1" id="KW-0521">NADP</keyword>
<dbReference type="EMBL" id="WVTA01000003">
    <property type="protein sequence ID" value="KAK3214869.1"/>
    <property type="molecule type" value="Genomic_DNA"/>
</dbReference>
<comment type="caution">
    <text evidence="3">The sequence shown here is derived from an EMBL/GenBank/DDBJ whole genome shotgun (WGS) entry which is preliminary data.</text>
</comment>
<evidence type="ECO:0000313" key="3">
    <source>
        <dbReference type="EMBL" id="KAK3214869.1"/>
    </source>
</evidence>
<dbReference type="Gene3D" id="3.40.50.720">
    <property type="entry name" value="NAD(P)-binding Rossmann-like Domain"/>
    <property type="match status" value="2"/>
</dbReference>
<dbReference type="PANTHER" id="PTHR47706:SF9">
    <property type="entry name" value="NMRA-LIKE DOMAIN-CONTAINING PROTEIN-RELATED"/>
    <property type="match status" value="1"/>
</dbReference>
<protein>
    <recommendedName>
        <fullName evidence="5">NmrA-like domain-containing protein</fullName>
    </recommendedName>
</protein>
<keyword evidence="2" id="KW-0560">Oxidoreductase</keyword>
<evidence type="ECO:0000256" key="1">
    <source>
        <dbReference type="ARBA" id="ARBA00022857"/>
    </source>
</evidence>
<reference evidence="3 4" key="1">
    <citation type="submission" date="2021-02" db="EMBL/GenBank/DDBJ databases">
        <title>Genome assembly of Pseudopithomyces chartarum.</title>
        <authorList>
            <person name="Jauregui R."/>
            <person name="Singh J."/>
            <person name="Voisey C."/>
        </authorList>
    </citation>
    <scope>NUCLEOTIDE SEQUENCE [LARGE SCALE GENOMIC DNA]</scope>
    <source>
        <strain evidence="3 4">AGR01</strain>
    </source>
</reference>
<gene>
    <name evidence="3" type="ORF">GRF29_19g1521412</name>
</gene>